<evidence type="ECO:0000313" key="2">
    <source>
        <dbReference type="Proteomes" id="UP000239089"/>
    </source>
</evidence>
<dbReference type="Proteomes" id="UP000239089">
    <property type="component" value="Unassembled WGS sequence"/>
</dbReference>
<comment type="caution">
    <text evidence="1">The sequence shown here is derived from an EMBL/GenBank/DDBJ whole genome shotgun (WGS) entry which is preliminary data.</text>
</comment>
<organism evidence="1 2">
    <name type="scientific">Rhodoblastus sphagnicola</name>
    <dbReference type="NCBI Taxonomy" id="333368"/>
    <lineage>
        <taxon>Bacteria</taxon>
        <taxon>Pseudomonadati</taxon>
        <taxon>Pseudomonadota</taxon>
        <taxon>Alphaproteobacteria</taxon>
        <taxon>Hyphomicrobiales</taxon>
        <taxon>Rhodoblastaceae</taxon>
        <taxon>Rhodoblastus</taxon>
    </lineage>
</organism>
<sequence length="68" mass="7477">MTIARVAIELGVDEDWLSNIAGEMEPEDGLIWVYGPGDDGVMAFSDDGIECLQDLIEINKAHPETNQE</sequence>
<dbReference type="AlphaFoldDB" id="A0A2S6NF31"/>
<reference evidence="1 2" key="1">
    <citation type="journal article" date="2018" name="Arch. Microbiol.">
        <title>New insights into the metabolic potential of the phototrophic purple bacterium Rhodopila globiformis DSM 161(T) from its draft genome sequence and evidence for a vanadium-dependent nitrogenase.</title>
        <authorList>
            <person name="Imhoff J.F."/>
            <person name="Rahn T."/>
            <person name="Kunzel S."/>
            <person name="Neulinger S.C."/>
        </authorList>
    </citation>
    <scope>NUCLEOTIDE SEQUENCE [LARGE SCALE GENOMIC DNA]</scope>
    <source>
        <strain evidence="1 2">DSM 16996</strain>
    </source>
</reference>
<dbReference type="OrthoDB" id="7574088at2"/>
<name>A0A2S6NF31_9HYPH</name>
<keyword evidence="2" id="KW-1185">Reference proteome</keyword>
<accession>A0A2S6NF31</accession>
<dbReference type="EMBL" id="NHSJ01000025">
    <property type="protein sequence ID" value="PPQ33238.1"/>
    <property type="molecule type" value="Genomic_DNA"/>
</dbReference>
<evidence type="ECO:0000313" key="1">
    <source>
        <dbReference type="EMBL" id="PPQ33238.1"/>
    </source>
</evidence>
<gene>
    <name evidence="1" type="ORF">CCR94_02225</name>
</gene>
<proteinExistence type="predicted"/>
<protein>
    <submittedName>
        <fullName evidence="1">Uncharacterized protein</fullName>
    </submittedName>
</protein>